<dbReference type="PANTHER" id="PTHR30346">
    <property type="entry name" value="TRANSCRIPTIONAL DUAL REGULATOR HCAR-RELATED"/>
    <property type="match status" value="1"/>
</dbReference>
<evidence type="ECO:0000313" key="6">
    <source>
        <dbReference type="EMBL" id="MBP1934605.1"/>
    </source>
</evidence>
<organism evidence="6 7">
    <name type="scientific">Ammoniphilus resinae</name>
    <dbReference type="NCBI Taxonomy" id="861532"/>
    <lineage>
        <taxon>Bacteria</taxon>
        <taxon>Bacillati</taxon>
        <taxon>Bacillota</taxon>
        <taxon>Bacilli</taxon>
        <taxon>Bacillales</taxon>
        <taxon>Paenibacillaceae</taxon>
        <taxon>Aneurinibacillus group</taxon>
        <taxon>Ammoniphilus</taxon>
    </lineage>
</organism>
<evidence type="ECO:0000256" key="3">
    <source>
        <dbReference type="ARBA" id="ARBA00023125"/>
    </source>
</evidence>
<dbReference type="PANTHER" id="PTHR30346:SF28">
    <property type="entry name" value="HTH-TYPE TRANSCRIPTIONAL REGULATOR CYNR"/>
    <property type="match status" value="1"/>
</dbReference>
<dbReference type="Gene3D" id="1.10.10.10">
    <property type="entry name" value="Winged helix-like DNA-binding domain superfamily/Winged helix DNA-binding domain"/>
    <property type="match status" value="1"/>
</dbReference>
<evidence type="ECO:0000313" key="7">
    <source>
        <dbReference type="Proteomes" id="UP001519343"/>
    </source>
</evidence>
<dbReference type="Proteomes" id="UP001519343">
    <property type="component" value="Unassembled WGS sequence"/>
</dbReference>
<dbReference type="SUPFAM" id="SSF46785">
    <property type="entry name" value="Winged helix' DNA-binding domain"/>
    <property type="match status" value="1"/>
</dbReference>
<keyword evidence="2" id="KW-0805">Transcription regulation</keyword>
<name>A0ABS4GWF3_9BACL</name>
<accession>A0ABS4GWF3</accession>
<keyword evidence="7" id="KW-1185">Reference proteome</keyword>
<evidence type="ECO:0000256" key="1">
    <source>
        <dbReference type="ARBA" id="ARBA00009437"/>
    </source>
</evidence>
<dbReference type="EMBL" id="JAGGKT010000023">
    <property type="protein sequence ID" value="MBP1934605.1"/>
    <property type="molecule type" value="Genomic_DNA"/>
</dbReference>
<keyword evidence="3 6" id="KW-0238">DNA-binding</keyword>
<dbReference type="Pfam" id="PF03466">
    <property type="entry name" value="LysR_substrate"/>
    <property type="match status" value="1"/>
</dbReference>
<dbReference type="SUPFAM" id="SSF53850">
    <property type="entry name" value="Periplasmic binding protein-like II"/>
    <property type="match status" value="1"/>
</dbReference>
<dbReference type="InterPro" id="IPR036388">
    <property type="entry name" value="WH-like_DNA-bd_sf"/>
</dbReference>
<sequence>MEIRQLQYVLKVSEERNFSRAADKLHLAQPSLSQQIMKLEKELGVQLFERRPGDIVLTFAGKRFIDQASKILDQVEMLKKEMLDVAGMRKGQLVIGSLPITGAHVLPSALPIFQREFPGIELVLIEETTTNLEMLTARGQTDLSLLSMPISEQGLEIIPLLEEDILLAVPPNHPLAKQQDVRLAECLEESFIFLKKGQGFRKISEQLCHDAGFEPNVIFESTNIETVQSLVAAGMGVAFVPKMVTRGYPSNHPIYLPISDLKPTRKLVIGHKKGRYLSKAANSFISIMKNIILQGEQ</sequence>
<dbReference type="RefSeq" id="WP_209812593.1">
    <property type="nucleotide sequence ID" value="NZ_JAGGKT010000023.1"/>
</dbReference>
<evidence type="ECO:0000256" key="2">
    <source>
        <dbReference type="ARBA" id="ARBA00023015"/>
    </source>
</evidence>
<dbReference type="InterPro" id="IPR000847">
    <property type="entry name" value="LysR_HTH_N"/>
</dbReference>
<feature type="domain" description="HTH lysR-type" evidence="5">
    <location>
        <begin position="1"/>
        <end position="58"/>
    </location>
</feature>
<comment type="caution">
    <text evidence="6">The sequence shown here is derived from an EMBL/GenBank/DDBJ whole genome shotgun (WGS) entry which is preliminary data.</text>
</comment>
<dbReference type="PRINTS" id="PR00039">
    <property type="entry name" value="HTHLYSR"/>
</dbReference>
<dbReference type="InterPro" id="IPR005119">
    <property type="entry name" value="LysR_subst-bd"/>
</dbReference>
<dbReference type="Pfam" id="PF00126">
    <property type="entry name" value="HTH_1"/>
    <property type="match status" value="1"/>
</dbReference>
<reference evidence="6 7" key="1">
    <citation type="submission" date="2021-03" db="EMBL/GenBank/DDBJ databases">
        <title>Genomic Encyclopedia of Type Strains, Phase IV (KMG-IV): sequencing the most valuable type-strain genomes for metagenomic binning, comparative biology and taxonomic classification.</title>
        <authorList>
            <person name="Goeker M."/>
        </authorList>
    </citation>
    <scope>NUCLEOTIDE SEQUENCE [LARGE SCALE GENOMIC DNA]</scope>
    <source>
        <strain evidence="6 7">DSM 24738</strain>
    </source>
</reference>
<comment type="similarity">
    <text evidence="1">Belongs to the LysR transcriptional regulatory family.</text>
</comment>
<dbReference type="CDD" id="cd05466">
    <property type="entry name" value="PBP2_LTTR_substrate"/>
    <property type="match status" value="1"/>
</dbReference>
<dbReference type="GO" id="GO:0003677">
    <property type="term" value="F:DNA binding"/>
    <property type="evidence" value="ECO:0007669"/>
    <property type="project" value="UniProtKB-KW"/>
</dbReference>
<dbReference type="PROSITE" id="PS50931">
    <property type="entry name" value="HTH_LYSR"/>
    <property type="match status" value="1"/>
</dbReference>
<protein>
    <submittedName>
        <fullName evidence="6">DNA-binding transcriptional LysR family regulator</fullName>
    </submittedName>
</protein>
<evidence type="ECO:0000259" key="5">
    <source>
        <dbReference type="PROSITE" id="PS50931"/>
    </source>
</evidence>
<proteinExistence type="inferred from homology"/>
<gene>
    <name evidence="6" type="ORF">J2Z37_004625</name>
</gene>
<evidence type="ECO:0000256" key="4">
    <source>
        <dbReference type="ARBA" id="ARBA00023163"/>
    </source>
</evidence>
<dbReference type="Gene3D" id="3.40.190.290">
    <property type="match status" value="1"/>
</dbReference>
<keyword evidence="4" id="KW-0804">Transcription</keyword>
<dbReference type="InterPro" id="IPR036390">
    <property type="entry name" value="WH_DNA-bd_sf"/>
</dbReference>